<comment type="caution">
    <text evidence="1">The sequence shown here is derived from an EMBL/GenBank/DDBJ whole genome shotgun (WGS) entry which is preliminary data.</text>
</comment>
<organism evidence="1 2">
    <name type="scientific">Pristionchus entomophagus</name>
    <dbReference type="NCBI Taxonomy" id="358040"/>
    <lineage>
        <taxon>Eukaryota</taxon>
        <taxon>Metazoa</taxon>
        <taxon>Ecdysozoa</taxon>
        <taxon>Nematoda</taxon>
        <taxon>Chromadorea</taxon>
        <taxon>Rhabditida</taxon>
        <taxon>Rhabditina</taxon>
        <taxon>Diplogasteromorpha</taxon>
        <taxon>Diplogasteroidea</taxon>
        <taxon>Neodiplogasteridae</taxon>
        <taxon>Pristionchus</taxon>
    </lineage>
</organism>
<dbReference type="Proteomes" id="UP001432027">
    <property type="component" value="Unassembled WGS sequence"/>
</dbReference>
<keyword evidence="2" id="KW-1185">Reference proteome</keyword>
<sequence>MMGRMLQSTPFVQVNGGPGAGKTGVVTSVVSRLAERCRQEGNEREKTLLLYPCYMPLREAVGLLEEDEILSILYLRDGPLSHGEYGIAKWAERMDMLSNPICPFISFVYQLGVDRVFSVLQAYKTADDAYRLNGTDENLSLLQTSRVALRRLVLKSAIADVILMEFADYVRYRSTDGPVFTHVIVDNVEAVGVEEVLLLASCNRHARIRYFRSDLFSCLASYSANW</sequence>
<accession>A0AAV5TC19</accession>
<dbReference type="EMBL" id="BTSX01000004">
    <property type="protein sequence ID" value="GMS91877.1"/>
    <property type="molecule type" value="Genomic_DNA"/>
</dbReference>
<gene>
    <name evidence="1" type="ORF">PENTCL1PPCAC_14052</name>
</gene>
<protein>
    <submittedName>
        <fullName evidence="1">Uncharacterized protein</fullName>
    </submittedName>
</protein>
<reference evidence="1" key="1">
    <citation type="submission" date="2023-10" db="EMBL/GenBank/DDBJ databases">
        <title>Genome assembly of Pristionchus species.</title>
        <authorList>
            <person name="Yoshida K."/>
            <person name="Sommer R.J."/>
        </authorList>
    </citation>
    <scope>NUCLEOTIDE SEQUENCE</scope>
    <source>
        <strain evidence="1">RS0144</strain>
    </source>
</reference>
<evidence type="ECO:0000313" key="1">
    <source>
        <dbReference type="EMBL" id="GMS91877.1"/>
    </source>
</evidence>
<name>A0AAV5TC19_9BILA</name>
<proteinExistence type="predicted"/>
<dbReference type="AlphaFoldDB" id="A0AAV5TC19"/>
<evidence type="ECO:0000313" key="2">
    <source>
        <dbReference type="Proteomes" id="UP001432027"/>
    </source>
</evidence>